<dbReference type="PANTHER" id="PTHR43261:SF1">
    <property type="entry name" value="RIBOSOME-RELEASING FACTOR 2, MITOCHONDRIAL"/>
    <property type="match status" value="1"/>
</dbReference>
<dbReference type="PROSITE" id="PS51722">
    <property type="entry name" value="G_TR_2"/>
    <property type="match status" value="1"/>
</dbReference>
<dbReference type="SUPFAM" id="SSF54980">
    <property type="entry name" value="EF-G C-terminal domain-like"/>
    <property type="match status" value="2"/>
</dbReference>
<evidence type="ECO:0000313" key="5">
    <source>
        <dbReference type="EMBL" id="KAK8868040.1"/>
    </source>
</evidence>
<dbReference type="InterPro" id="IPR020568">
    <property type="entry name" value="Ribosomal_Su5_D2-typ_SF"/>
</dbReference>
<gene>
    <name evidence="5" type="ORF">PGQ11_006618</name>
</gene>
<dbReference type="SUPFAM" id="SSF54211">
    <property type="entry name" value="Ribosomal protein S5 domain 2-like"/>
    <property type="match status" value="1"/>
</dbReference>
<comment type="caution">
    <text evidence="5">The sequence shown here is derived from an EMBL/GenBank/DDBJ whole genome shotgun (WGS) entry which is preliminary data.</text>
</comment>
<reference evidence="5 6" key="1">
    <citation type="journal article" date="2024" name="IMA Fungus">
        <title>Apiospora arundinis, a panoply of carbohydrate-active enzymes and secondary metabolites.</title>
        <authorList>
            <person name="Sorensen T."/>
            <person name="Petersen C."/>
            <person name="Muurmann A.T."/>
            <person name="Christiansen J.V."/>
            <person name="Brundto M.L."/>
            <person name="Overgaard C.K."/>
            <person name="Boysen A.T."/>
            <person name="Wollenberg R.D."/>
            <person name="Larsen T.O."/>
            <person name="Sorensen J.L."/>
            <person name="Nielsen K.L."/>
            <person name="Sondergaard T.E."/>
        </authorList>
    </citation>
    <scope>NUCLEOTIDE SEQUENCE [LARGE SCALE GENOMIC DNA]</scope>
    <source>
        <strain evidence="5 6">AAU 773</strain>
    </source>
</reference>
<dbReference type="Gene3D" id="3.40.50.300">
    <property type="entry name" value="P-loop containing nucleotide triphosphate hydrolases"/>
    <property type="match status" value="1"/>
</dbReference>
<evidence type="ECO:0000256" key="1">
    <source>
        <dbReference type="ARBA" id="ARBA00022741"/>
    </source>
</evidence>
<dbReference type="PANTHER" id="PTHR43261">
    <property type="entry name" value="TRANSLATION ELONGATION FACTOR G-RELATED"/>
    <property type="match status" value="1"/>
</dbReference>
<dbReference type="Pfam" id="PF22042">
    <property type="entry name" value="EF-G_D2"/>
    <property type="match status" value="1"/>
</dbReference>
<dbReference type="InterPro" id="IPR000795">
    <property type="entry name" value="T_Tr_GTP-bd_dom"/>
</dbReference>
<protein>
    <submittedName>
        <fullName evidence="5">Ribosome-releasing factor 2 mitochondrial</fullName>
    </submittedName>
</protein>
<sequence>MHIALHPRRLGGVGLCTSARAVLRRPGLLSQWPACIRGANALPLRRPISSPPGGQRDSVLDAIRNIGIIAHVDAGKTTTTEAMLYNSGATRHLGNVDRGNTVTDFLPMEMKRGITIQSAAITFKWPPPERLTPGAHEHIINLIDTPGHVDFRFEVERCIPILDGAVCVIDGVEGVEAHTERVWASAQEFKVPRIVLVNKLDREGASFKKSVQDIGMKLNGMPLVCQIPWWENDTVRGIVDVASRKVVSWSHGAKDDNSPEELAKKIPPFTEEIERARDRLIEQLCDQDERLLDLWTEKGGELPIEEIKGAIRRVISNGEGSLIPVFAGSSLKNIGVKPLLDAVIDYLPSPQDRPELSVRVGADTQPMSKVIAETRHAKVPKKEQTQVEAVASVFKVVNDPKRGMLTWVRNYQGLLKKNTPLWNSNLQDFEKPLNIMQISAKNHMEIPHLTPGQIGALTGLKRARTGDTLMALTGNKTPANKIGQVKVRPPDIPPAVAFLVLEPGSPTGLKHVEASLDNLSREDPSVRWSYNEKSDEFTLSGMGSLHLEIARDRLENHYKVEAHWGGIQVEYKECVTVPTEVQRAVIDKPIAGKPGTAACSAMVEPLDANELEALTHSETERDGNIIRVLFPGADTSDLDPAEIKPLLVNGAIAALAAGPRKGAPFNQCLVTITFDASTDYFGPTPAGHYVGAAQRAVKSALTESFKKREENIGILEPVMSVTIICPESAAKAVQHDLHSARGGQVLEVRDIQDNTAIREGSRIELSDIYAPPDPYEFQTSLRETRQGSLRMLEIAAQVPLKEMLDYDNVLRSKTAGRHSLTMALDTFVRVTGAREKAL</sequence>
<dbReference type="SUPFAM" id="SSF50447">
    <property type="entry name" value="Translation proteins"/>
    <property type="match status" value="1"/>
</dbReference>
<dbReference type="NCBIfam" id="TIGR00231">
    <property type="entry name" value="small_GTP"/>
    <property type="match status" value="1"/>
</dbReference>
<dbReference type="CDD" id="cd03713">
    <property type="entry name" value="EFG_mtEFG_C"/>
    <property type="match status" value="1"/>
</dbReference>
<dbReference type="Pfam" id="PF00009">
    <property type="entry name" value="GTP_EFTU"/>
    <property type="match status" value="1"/>
</dbReference>
<dbReference type="Proteomes" id="UP001390339">
    <property type="component" value="Unassembled WGS sequence"/>
</dbReference>
<keyword evidence="2" id="KW-0648">Protein biosynthesis</keyword>
<dbReference type="Gene3D" id="3.30.70.870">
    <property type="entry name" value="Elongation Factor G (Translational Gtpase), domain 3"/>
    <property type="match status" value="1"/>
</dbReference>
<evidence type="ECO:0000259" key="4">
    <source>
        <dbReference type="PROSITE" id="PS51722"/>
    </source>
</evidence>
<keyword evidence="1" id="KW-0547">Nucleotide-binding</keyword>
<organism evidence="5 6">
    <name type="scientific">Apiospora arundinis</name>
    <dbReference type="NCBI Taxonomy" id="335852"/>
    <lineage>
        <taxon>Eukaryota</taxon>
        <taxon>Fungi</taxon>
        <taxon>Dikarya</taxon>
        <taxon>Ascomycota</taxon>
        <taxon>Pezizomycotina</taxon>
        <taxon>Sordariomycetes</taxon>
        <taxon>Xylariomycetidae</taxon>
        <taxon>Amphisphaeriales</taxon>
        <taxon>Apiosporaceae</taxon>
        <taxon>Apiospora</taxon>
    </lineage>
</organism>
<dbReference type="Pfam" id="PF14492">
    <property type="entry name" value="EFG_III"/>
    <property type="match status" value="1"/>
</dbReference>
<keyword evidence="3" id="KW-0342">GTP-binding</keyword>
<proteinExistence type="predicted"/>
<evidence type="ECO:0000313" key="6">
    <source>
        <dbReference type="Proteomes" id="UP001390339"/>
    </source>
</evidence>
<name>A0ABR2IT70_9PEZI</name>
<dbReference type="InterPro" id="IPR005225">
    <property type="entry name" value="Small_GTP-bd"/>
</dbReference>
<dbReference type="Gene3D" id="3.30.70.240">
    <property type="match status" value="1"/>
</dbReference>
<keyword evidence="6" id="KW-1185">Reference proteome</keyword>
<evidence type="ECO:0000256" key="2">
    <source>
        <dbReference type="ARBA" id="ARBA00022917"/>
    </source>
</evidence>
<dbReference type="InterPro" id="IPR041095">
    <property type="entry name" value="EFG_II"/>
</dbReference>
<dbReference type="Gene3D" id="2.40.30.10">
    <property type="entry name" value="Translation factors"/>
    <property type="match status" value="1"/>
</dbReference>
<dbReference type="PRINTS" id="PR00315">
    <property type="entry name" value="ELONGATNFCT"/>
</dbReference>
<dbReference type="EMBL" id="JAPCWZ010000004">
    <property type="protein sequence ID" value="KAK8868040.1"/>
    <property type="molecule type" value="Genomic_DNA"/>
</dbReference>
<dbReference type="SUPFAM" id="SSF52540">
    <property type="entry name" value="P-loop containing nucleoside triphosphate hydrolases"/>
    <property type="match status" value="1"/>
</dbReference>
<dbReference type="InterPro" id="IPR027417">
    <property type="entry name" value="P-loop_NTPase"/>
</dbReference>
<dbReference type="InterPro" id="IPR009000">
    <property type="entry name" value="Transl_B-barrel_sf"/>
</dbReference>
<dbReference type="InterPro" id="IPR035647">
    <property type="entry name" value="EFG_III/V"/>
</dbReference>
<accession>A0ABR2IT70</accession>
<dbReference type="InterPro" id="IPR035649">
    <property type="entry name" value="EFG_V"/>
</dbReference>
<dbReference type="InterPro" id="IPR053905">
    <property type="entry name" value="EF-G-like_DII"/>
</dbReference>
<feature type="domain" description="Tr-type G" evidence="4">
    <location>
        <begin position="61"/>
        <end position="351"/>
    </location>
</feature>
<evidence type="ECO:0000256" key="3">
    <source>
        <dbReference type="ARBA" id="ARBA00023134"/>
    </source>
</evidence>